<dbReference type="EMBL" id="JH000553">
    <property type="protein sequence ID" value="EGW05484.1"/>
    <property type="molecule type" value="Genomic_DNA"/>
</dbReference>
<dbReference type="InParanoid" id="G3HNT4"/>
<organism evidence="1 2">
    <name type="scientific">Cricetulus griseus</name>
    <name type="common">Chinese hamster</name>
    <name type="synonym">Cricetulus barabensis griseus</name>
    <dbReference type="NCBI Taxonomy" id="10029"/>
    <lineage>
        <taxon>Eukaryota</taxon>
        <taxon>Metazoa</taxon>
        <taxon>Chordata</taxon>
        <taxon>Craniata</taxon>
        <taxon>Vertebrata</taxon>
        <taxon>Euteleostomi</taxon>
        <taxon>Mammalia</taxon>
        <taxon>Eutheria</taxon>
        <taxon>Euarchontoglires</taxon>
        <taxon>Glires</taxon>
        <taxon>Rodentia</taxon>
        <taxon>Myomorpha</taxon>
        <taxon>Muroidea</taxon>
        <taxon>Cricetidae</taxon>
        <taxon>Cricetinae</taxon>
        <taxon>Cricetulus</taxon>
    </lineage>
</organism>
<accession>G3HNT4</accession>
<reference evidence="2" key="1">
    <citation type="journal article" date="2011" name="Nat. Biotechnol.">
        <title>The genomic sequence of the Chinese hamster ovary (CHO)-K1 cell line.</title>
        <authorList>
            <person name="Xu X."/>
            <person name="Nagarajan H."/>
            <person name="Lewis N.E."/>
            <person name="Pan S."/>
            <person name="Cai Z."/>
            <person name="Liu X."/>
            <person name="Chen W."/>
            <person name="Xie M."/>
            <person name="Wang W."/>
            <person name="Hammond S."/>
            <person name="Andersen M.R."/>
            <person name="Neff N."/>
            <person name="Passarelli B."/>
            <person name="Koh W."/>
            <person name="Fan H.C."/>
            <person name="Wang J."/>
            <person name="Gui Y."/>
            <person name="Lee K.H."/>
            <person name="Betenbaugh M.J."/>
            <person name="Quake S.R."/>
            <person name="Famili I."/>
            <person name="Palsson B.O."/>
            <person name="Wang J."/>
        </authorList>
    </citation>
    <scope>NUCLEOTIDE SEQUENCE [LARGE SCALE GENOMIC DNA]</scope>
    <source>
        <strain evidence="2">CHO K1 cell line</strain>
    </source>
</reference>
<protein>
    <submittedName>
        <fullName evidence="1">Uncharacterized protein</fullName>
    </submittedName>
</protein>
<evidence type="ECO:0000313" key="2">
    <source>
        <dbReference type="Proteomes" id="UP000001075"/>
    </source>
</evidence>
<evidence type="ECO:0000313" key="1">
    <source>
        <dbReference type="EMBL" id="EGW05484.1"/>
    </source>
</evidence>
<gene>
    <name evidence="1" type="ORF">I79_012428</name>
</gene>
<dbReference type="PANTHER" id="PTHR31701:SF2">
    <property type="entry name" value="ENDOPLASMIC RETICULUM MEMBRANE-ASSOCIATED RNA DEGRADATION PROTEIN"/>
    <property type="match status" value="1"/>
</dbReference>
<sequence>MTESAFLLKIMLPYWEMAVTKFKLHRFADCTMLLLSQLEAGLRRVFAAVNKCPDRLLTAEVHAFLLLTVTVGTVLTIQFSVAV</sequence>
<dbReference type="InterPro" id="IPR039635">
    <property type="entry name" value="ERMARD"/>
</dbReference>
<dbReference type="Proteomes" id="UP000001075">
    <property type="component" value="Unassembled WGS sequence"/>
</dbReference>
<dbReference type="AlphaFoldDB" id="G3HNT4"/>
<dbReference type="PANTHER" id="PTHR31701">
    <property type="entry name" value="ENDOPLASMIC RETICULUM MEMBRANE-ASSOCIATED RNA DEGRADATION PROTEIN"/>
    <property type="match status" value="1"/>
</dbReference>
<dbReference type="STRING" id="10029.G3HNT4"/>
<proteinExistence type="predicted"/>
<name>G3HNT4_CRIGR</name>